<comment type="function">
    <text evidence="7">May be involved in iron transport and iron homeostasis.</text>
</comment>
<comment type="similarity">
    <text evidence="2 7">Belongs to the ferroportin (FP) (TC 2.A.100) family. SLC40A subfamily.</text>
</comment>
<evidence type="ECO:0000256" key="3">
    <source>
        <dbReference type="ARBA" id="ARBA00022448"/>
    </source>
</evidence>
<feature type="compositionally biased region" description="Basic and acidic residues" evidence="8">
    <location>
        <begin position="165"/>
        <end position="186"/>
    </location>
</feature>
<reference evidence="9" key="1">
    <citation type="submission" date="2023-10" db="EMBL/GenBank/DDBJ databases">
        <authorList>
            <person name="Chen Y."/>
            <person name="Shah S."/>
            <person name="Dougan E. K."/>
            <person name="Thang M."/>
            <person name="Chan C."/>
        </authorList>
    </citation>
    <scope>NUCLEOTIDE SEQUENCE [LARGE SCALE GENOMIC DNA]</scope>
</reference>
<sequence length="221" mass="23935">MRGAGALLGILGTVCRDPLARKLGDRVANSLSVCWLAAFMLTAMLSFRAAAGPSGAPEPDGLTVPLLVFMAAVCLGRPGLYAFELGVLNQEQELVDRQHTTAIGAVDQAVLSLATLAMYGSGMCFSRPDQFVLLVESSAFFVSCGAAAYIAWTVFYKSKRHRHLEDDHGHEDGHSHGHGHDLDDHSHHVHTTQMEDQKEAHQDGGYMHEHIIYEPSVCAAQ</sequence>
<dbReference type="PANTHER" id="PTHR11660:SF57">
    <property type="entry name" value="SOLUTE CARRIER FAMILY 40 MEMBER"/>
    <property type="match status" value="1"/>
</dbReference>
<protein>
    <recommendedName>
        <fullName evidence="7">Solute carrier family 40 member</fullName>
    </recommendedName>
</protein>
<keyword evidence="7" id="KW-0406">Ion transport</keyword>
<keyword evidence="10" id="KW-1185">Reference proteome</keyword>
<evidence type="ECO:0000256" key="2">
    <source>
        <dbReference type="ARBA" id="ARBA00006279"/>
    </source>
</evidence>
<dbReference type="InterPro" id="IPR009716">
    <property type="entry name" value="Ferroportin-1"/>
</dbReference>
<evidence type="ECO:0000256" key="8">
    <source>
        <dbReference type="SAM" id="MobiDB-lite"/>
    </source>
</evidence>
<gene>
    <name evidence="9" type="ORF">PCOR1329_LOCUS40022</name>
</gene>
<feature type="region of interest" description="Disordered" evidence="8">
    <location>
        <begin position="165"/>
        <end position="203"/>
    </location>
</feature>
<feature type="transmembrane region" description="Helical" evidence="7">
    <location>
        <begin position="62"/>
        <end position="80"/>
    </location>
</feature>
<feature type="transmembrane region" description="Helical" evidence="7">
    <location>
        <begin position="131"/>
        <end position="152"/>
    </location>
</feature>
<evidence type="ECO:0000313" key="10">
    <source>
        <dbReference type="Proteomes" id="UP001189429"/>
    </source>
</evidence>
<dbReference type="Pfam" id="PF06963">
    <property type="entry name" value="FPN1"/>
    <property type="match status" value="1"/>
</dbReference>
<feature type="transmembrane region" description="Helical" evidence="7">
    <location>
        <begin position="100"/>
        <end position="119"/>
    </location>
</feature>
<evidence type="ECO:0000256" key="5">
    <source>
        <dbReference type="ARBA" id="ARBA00022989"/>
    </source>
</evidence>
<keyword evidence="4 7" id="KW-0812">Transmembrane</keyword>
<comment type="caution">
    <text evidence="7">Lacks conserved residue(s) required for the propagation of feature annotation.</text>
</comment>
<evidence type="ECO:0000313" key="9">
    <source>
        <dbReference type="EMBL" id="CAK0846552.1"/>
    </source>
</evidence>
<keyword evidence="6 7" id="KW-0472">Membrane</keyword>
<evidence type="ECO:0000256" key="4">
    <source>
        <dbReference type="ARBA" id="ARBA00022692"/>
    </source>
</evidence>
<evidence type="ECO:0000256" key="1">
    <source>
        <dbReference type="ARBA" id="ARBA00004141"/>
    </source>
</evidence>
<dbReference type="EMBL" id="CAUYUJ010014832">
    <property type="protein sequence ID" value="CAK0846552.1"/>
    <property type="molecule type" value="Genomic_DNA"/>
</dbReference>
<dbReference type="PANTHER" id="PTHR11660">
    <property type="entry name" value="SOLUTE CARRIER FAMILY 40 MEMBER"/>
    <property type="match status" value="1"/>
</dbReference>
<accession>A0ABN9TL30</accession>
<feature type="transmembrane region" description="Helical" evidence="7">
    <location>
        <begin position="26"/>
        <end position="50"/>
    </location>
</feature>
<keyword evidence="5 7" id="KW-1133">Transmembrane helix</keyword>
<dbReference type="SUPFAM" id="SSF103473">
    <property type="entry name" value="MFS general substrate transporter"/>
    <property type="match status" value="1"/>
</dbReference>
<dbReference type="Proteomes" id="UP001189429">
    <property type="component" value="Unassembled WGS sequence"/>
</dbReference>
<dbReference type="InterPro" id="IPR036259">
    <property type="entry name" value="MFS_trans_sf"/>
</dbReference>
<evidence type="ECO:0000256" key="7">
    <source>
        <dbReference type="RuleBase" id="RU365065"/>
    </source>
</evidence>
<name>A0ABN9TL30_9DINO</name>
<proteinExistence type="inferred from homology"/>
<organism evidence="9 10">
    <name type="scientific">Prorocentrum cordatum</name>
    <dbReference type="NCBI Taxonomy" id="2364126"/>
    <lineage>
        <taxon>Eukaryota</taxon>
        <taxon>Sar</taxon>
        <taxon>Alveolata</taxon>
        <taxon>Dinophyceae</taxon>
        <taxon>Prorocentrales</taxon>
        <taxon>Prorocentraceae</taxon>
        <taxon>Prorocentrum</taxon>
    </lineage>
</organism>
<comment type="caution">
    <text evidence="9">The sequence shown here is derived from an EMBL/GenBank/DDBJ whole genome shotgun (WGS) entry which is preliminary data.</text>
</comment>
<evidence type="ECO:0000256" key="6">
    <source>
        <dbReference type="ARBA" id="ARBA00023136"/>
    </source>
</evidence>
<comment type="subcellular location">
    <subcellularLocation>
        <location evidence="1 7">Membrane</location>
        <topology evidence="1 7">Multi-pass membrane protein</topology>
    </subcellularLocation>
</comment>
<feature type="compositionally biased region" description="Basic and acidic residues" evidence="8">
    <location>
        <begin position="193"/>
        <end position="203"/>
    </location>
</feature>
<keyword evidence="3 7" id="KW-0813">Transport</keyword>